<dbReference type="EMBL" id="VLJS01000035">
    <property type="protein sequence ID" value="TWH16196.1"/>
    <property type="molecule type" value="Genomic_DNA"/>
</dbReference>
<feature type="transmembrane region" description="Helical" evidence="1">
    <location>
        <begin position="12"/>
        <end position="34"/>
    </location>
</feature>
<accession>A0A562E2L0</accession>
<proteinExistence type="predicted"/>
<name>A0A562E2L0_9GAMM</name>
<evidence type="ECO:0000313" key="3">
    <source>
        <dbReference type="Proteomes" id="UP000321583"/>
    </source>
</evidence>
<sequence length="76" mass="8267">MLASFGHGASLFGGLLGVFVLAFLCVLAILWFVLPFAVFGIKGRLDTLISLQRQQTDQIASLRADLLRMQADMPGE</sequence>
<keyword evidence="1" id="KW-1133">Transmembrane helix</keyword>
<dbReference type="AlphaFoldDB" id="A0A562E2L0"/>
<dbReference type="Proteomes" id="UP000321583">
    <property type="component" value="Unassembled WGS sequence"/>
</dbReference>
<dbReference type="RefSeq" id="WP_037034757.1">
    <property type="nucleotide sequence ID" value="NZ_VLJS01000035.1"/>
</dbReference>
<gene>
    <name evidence="2" type="ORF">L613_001300000280</name>
</gene>
<organism evidence="2 3">
    <name type="scientific">Pseudoxanthomonas taiwanensis J19</name>
    <dbReference type="NCBI Taxonomy" id="935569"/>
    <lineage>
        <taxon>Bacteria</taxon>
        <taxon>Pseudomonadati</taxon>
        <taxon>Pseudomonadota</taxon>
        <taxon>Gammaproteobacteria</taxon>
        <taxon>Lysobacterales</taxon>
        <taxon>Lysobacteraceae</taxon>
        <taxon>Pseudoxanthomonas</taxon>
    </lineage>
</organism>
<dbReference type="OrthoDB" id="7068925at2"/>
<keyword evidence="1" id="KW-0472">Membrane</keyword>
<evidence type="ECO:0000313" key="2">
    <source>
        <dbReference type="EMBL" id="TWH16196.1"/>
    </source>
</evidence>
<comment type="caution">
    <text evidence="2">The sequence shown here is derived from an EMBL/GenBank/DDBJ whole genome shotgun (WGS) entry which is preliminary data.</text>
</comment>
<keyword evidence="1" id="KW-0812">Transmembrane</keyword>
<protein>
    <submittedName>
        <fullName evidence="2">Uncharacterized protein</fullName>
    </submittedName>
</protein>
<keyword evidence="3" id="KW-1185">Reference proteome</keyword>
<evidence type="ECO:0000256" key="1">
    <source>
        <dbReference type="SAM" id="Phobius"/>
    </source>
</evidence>
<reference evidence="2 3" key="1">
    <citation type="submission" date="2019-07" db="EMBL/GenBank/DDBJ databases">
        <title>Genome sequencing of lignin-degrading bacterial isolates.</title>
        <authorList>
            <person name="Gladden J."/>
        </authorList>
    </citation>
    <scope>NUCLEOTIDE SEQUENCE [LARGE SCALE GENOMIC DNA]</scope>
    <source>
        <strain evidence="2 3">J19</strain>
    </source>
</reference>